<organism evidence="2 5">
    <name type="scientific">Didymodactylos carnosus</name>
    <dbReference type="NCBI Taxonomy" id="1234261"/>
    <lineage>
        <taxon>Eukaryota</taxon>
        <taxon>Metazoa</taxon>
        <taxon>Spiralia</taxon>
        <taxon>Gnathifera</taxon>
        <taxon>Rotifera</taxon>
        <taxon>Eurotatoria</taxon>
        <taxon>Bdelloidea</taxon>
        <taxon>Philodinida</taxon>
        <taxon>Philodinidae</taxon>
        <taxon>Didymodactylos</taxon>
    </lineage>
</organism>
<dbReference type="Proteomes" id="UP000677228">
    <property type="component" value="Unassembled WGS sequence"/>
</dbReference>
<evidence type="ECO:0000313" key="1">
    <source>
        <dbReference type="EMBL" id="CAF0835451.1"/>
    </source>
</evidence>
<evidence type="ECO:0000313" key="4">
    <source>
        <dbReference type="EMBL" id="CAF3980377.1"/>
    </source>
</evidence>
<dbReference type="InterPro" id="IPR011989">
    <property type="entry name" value="ARM-like"/>
</dbReference>
<keyword evidence="5" id="KW-1185">Reference proteome</keyword>
<evidence type="ECO:0000313" key="2">
    <source>
        <dbReference type="EMBL" id="CAF1216611.1"/>
    </source>
</evidence>
<proteinExistence type="predicted"/>
<reference evidence="2" key="1">
    <citation type="submission" date="2021-02" db="EMBL/GenBank/DDBJ databases">
        <authorList>
            <person name="Nowell W R."/>
        </authorList>
    </citation>
    <scope>NUCLEOTIDE SEQUENCE</scope>
</reference>
<dbReference type="SUPFAM" id="SSF48371">
    <property type="entry name" value="ARM repeat"/>
    <property type="match status" value="1"/>
</dbReference>
<dbReference type="Proteomes" id="UP000682733">
    <property type="component" value="Unassembled WGS sequence"/>
</dbReference>
<dbReference type="InterPro" id="IPR016024">
    <property type="entry name" value="ARM-type_fold"/>
</dbReference>
<protein>
    <submittedName>
        <fullName evidence="2">Uncharacterized protein</fullName>
    </submittedName>
</protein>
<accession>A0A814XKJ5</accession>
<evidence type="ECO:0000313" key="3">
    <source>
        <dbReference type="EMBL" id="CAF3620177.1"/>
    </source>
</evidence>
<sequence length="191" mass="21278">MQLKLSDVFVRRYSTDALANLGESASKAEVINGLLIVLGDKDDVVRRRGAKGLGRMIASAGMTGAPHFSADAVLKLVENKWRLIESSCSKSTDLFNIVWETKVDSWLPLTYFVALCEGSAVTIAMQSLKHYRNYTVKEFNVASPENDKLLRRITEAFVEEGEKIGFFQEKDAEKQNNKVNTTAEEAIVNID</sequence>
<dbReference type="AlphaFoldDB" id="A0A814XKJ5"/>
<dbReference type="EMBL" id="CAJOBA010001907">
    <property type="protein sequence ID" value="CAF3620177.1"/>
    <property type="molecule type" value="Genomic_DNA"/>
</dbReference>
<comment type="caution">
    <text evidence="2">The sequence shown here is derived from an EMBL/GenBank/DDBJ whole genome shotgun (WGS) entry which is preliminary data.</text>
</comment>
<dbReference type="EMBL" id="CAJNOK010001907">
    <property type="protein sequence ID" value="CAF0835451.1"/>
    <property type="molecule type" value="Genomic_DNA"/>
</dbReference>
<gene>
    <name evidence="2" type="ORF">GPM918_LOCUS24483</name>
    <name evidence="1" type="ORF">OVA965_LOCUS6364</name>
    <name evidence="4" type="ORF">SRO942_LOCUS24482</name>
    <name evidence="3" type="ORF">TMI583_LOCUS6360</name>
</gene>
<dbReference type="Gene3D" id="1.25.10.10">
    <property type="entry name" value="Leucine-rich Repeat Variant"/>
    <property type="match status" value="1"/>
</dbReference>
<evidence type="ECO:0000313" key="5">
    <source>
        <dbReference type="Proteomes" id="UP000663829"/>
    </source>
</evidence>
<name>A0A814XKJ5_9BILA</name>
<dbReference type="Proteomes" id="UP000663829">
    <property type="component" value="Unassembled WGS sequence"/>
</dbReference>
<dbReference type="EMBL" id="CAJOBC010009143">
    <property type="protein sequence ID" value="CAF3980377.1"/>
    <property type="molecule type" value="Genomic_DNA"/>
</dbReference>
<dbReference type="EMBL" id="CAJNOQ010009142">
    <property type="protein sequence ID" value="CAF1216611.1"/>
    <property type="molecule type" value="Genomic_DNA"/>
</dbReference>
<dbReference type="Proteomes" id="UP000681722">
    <property type="component" value="Unassembled WGS sequence"/>
</dbReference>